<proteinExistence type="predicted"/>
<gene>
    <name evidence="1" type="ORF">CAGA_08300</name>
</gene>
<protein>
    <submittedName>
        <fullName evidence="1">Uncharacterized protein</fullName>
    </submittedName>
</protein>
<comment type="caution">
    <text evidence="1">The sequence shown here is derived from an EMBL/GenBank/DDBJ whole genome shotgun (WGS) entry which is preliminary data.</text>
</comment>
<dbReference type="AlphaFoldDB" id="A0A4Z0YEW8"/>
<dbReference type="Proteomes" id="UP000297714">
    <property type="component" value="Unassembled WGS sequence"/>
</dbReference>
<name>A0A4Z0YEW8_9FIRM</name>
<organism evidence="1 2">
    <name type="scientific">Caproiciproducens galactitolivorans</name>
    <dbReference type="NCBI Taxonomy" id="642589"/>
    <lineage>
        <taxon>Bacteria</taxon>
        <taxon>Bacillati</taxon>
        <taxon>Bacillota</taxon>
        <taxon>Clostridia</taxon>
        <taxon>Eubacteriales</taxon>
        <taxon>Acutalibacteraceae</taxon>
        <taxon>Caproiciproducens</taxon>
    </lineage>
</organism>
<keyword evidence="2" id="KW-1185">Reference proteome</keyword>
<dbReference type="OrthoDB" id="1850577at2"/>
<accession>A0A4Z0YEW8</accession>
<evidence type="ECO:0000313" key="2">
    <source>
        <dbReference type="Proteomes" id="UP000297714"/>
    </source>
</evidence>
<reference evidence="1 2" key="1">
    <citation type="submission" date="2019-04" db="EMBL/GenBank/DDBJ databases">
        <authorList>
            <person name="Poehlein A."/>
            <person name="Bengelsdorf F.R."/>
            <person name="Duerre P."/>
            <person name="Daniel R."/>
        </authorList>
    </citation>
    <scope>NUCLEOTIDE SEQUENCE [LARGE SCALE GENOMIC DNA]</scope>
    <source>
        <strain evidence="1 2">BS-1</strain>
    </source>
</reference>
<evidence type="ECO:0000313" key="1">
    <source>
        <dbReference type="EMBL" id="TGJ77460.1"/>
    </source>
</evidence>
<dbReference type="RefSeq" id="WP_135658015.1">
    <property type="nucleotide sequence ID" value="NZ_JAJUFJ010000012.1"/>
</dbReference>
<sequence length="110" mass="12368">MNEIIGLPVLVSERHRIVINRSFRDLLNIPETGSVQVIINRNRLQVFPDVVELKGGVRKDISAGRFNLPMEWVRANGVEVGDYVFLIAAEDCILVCPSIKFSTFSQEGQL</sequence>
<dbReference type="EMBL" id="SRMQ01000002">
    <property type="protein sequence ID" value="TGJ77460.1"/>
    <property type="molecule type" value="Genomic_DNA"/>
</dbReference>